<protein>
    <recommendedName>
        <fullName evidence="6">RDD domain-containing protein</fullName>
    </recommendedName>
</protein>
<comment type="caution">
    <text evidence="7">The sequence shown here is derived from an EMBL/GenBank/DDBJ whole genome shotgun (WGS) entry which is preliminary data.</text>
</comment>
<accession>A0A0C1DGX6</accession>
<dbReference type="Proteomes" id="UP000031246">
    <property type="component" value="Unassembled WGS sequence"/>
</dbReference>
<evidence type="ECO:0000313" key="7">
    <source>
        <dbReference type="EMBL" id="KIA93165.1"/>
    </source>
</evidence>
<comment type="subcellular location">
    <subcellularLocation>
        <location evidence="1">Membrane</location>
        <topology evidence="1">Multi-pass membrane protein</topology>
    </subcellularLocation>
</comment>
<organism evidence="7 8">
    <name type="scientific">Pedobacter kyungheensis</name>
    <dbReference type="NCBI Taxonomy" id="1069985"/>
    <lineage>
        <taxon>Bacteria</taxon>
        <taxon>Pseudomonadati</taxon>
        <taxon>Bacteroidota</taxon>
        <taxon>Sphingobacteriia</taxon>
        <taxon>Sphingobacteriales</taxon>
        <taxon>Sphingobacteriaceae</taxon>
        <taxon>Pedobacter</taxon>
    </lineage>
</organism>
<name>A0A0C1DGX6_9SPHI</name>
<proteinExistence type="predicted"/>
<dbReference type="PANTHER" id="PTHR38480:SF1">
    <property type="entry name" value="SLR0254 PROTEIN"/>
    <property type="match status" value="1"/>
</dbReference>
<keyword evidence="4 5" id="KW-0472">Membrane</keyword>
<evidence type="ECO:0000256" key="5">
    <source>
        <dbReference type="SAM" id="Phobius"/>
    </source>
</evidence>
<feature type="transmembrane region" description="Helical" evidence="5">
    <location>
        <begin position="32"/>
        <end position="51"/>
    </location>
</feature>
<dbReference type="AlphaFoldDB" id="A0A0C1DGX6"/>
<dbReference type="EMBL" id="JSYN01000016">
    <property type="protein sequence ID" value="KIA93165.1"/>
    <property type="molecule type" value="Genomic_DNA"/>
</dbReference>
<gene>
    <name evidence="7" type="ORF">OC25_14110</name>
</gene>
<feature type="transmembrane region" description="Helical" evidence="5">
    <location>
        <begin position="111"/>
        <end position="134"/>
    </location>
</feature>
<dbReference type="OrthoDB" id="9814143at2"/>
<evidence type="ECO:0000256" key="1">
    <source>
        <dbReference type="ARBA" id="ARBA00004141"/>
    </source>
</evidence>
<evidence type="ECO:0000256" key="4">
    <source>
        <dbReference type="ARBA" id="ARBA00023136"/>
    </source>
</evidence>
<evidence type="ECO:0000313" key="8">
    <source>
        <dbReference type="Proteomes" id="UP000031246"/>
    </source>
</evidence>
<keyword evidence="8" id="KW-1185">Reference proteome</keyword>
<dbReference type="Pfam" id="PF06271">
    <property type="entry name" value="RDD"/>
    <property type="match status" value="1"/>
</dbReference>
<feature type="domain" description="RDD" evidence="6">
    <location>
        <begin position="19"/>
        <end position="146"/>
    </location>
</feature>
<dbReference type="GO" id="GO:0016020">
    <property type="term" value="C:membrane"/>
    <property type="evidence" value="ECO:0007669"/>
    <property type="project" value="UniProtKB-SubCell"/>
</dbReference>
<evidence type="ECO:0000256" key="2">
    <source>
        <dbReference type="ARBA" id="ARBA00022692"/>
    </source>
</evidence>
<feature type="transmembrane region" description="Helical" evidence="5">
    <location>
        <begin position="57"/>
        <end position="75"/>
    </location>
</feature>
<dbReference type="RefSeq" id="WP_039477137.1">
    <property type="nucleotide sequence ID" value="NZ_JSYN01000016.1"/>
</dbReference>
<sequence>MDSIKISTAQNIDISYEIAGLGERIAARCIDLGIFLVLGVIAMILIGAASYSMSSNAAMVVFFIFLAIFVFYDLVCELTMDGQSLGKKVLKVKVISLDGGQPTLSQYLLRWLFRTIDFGIPFGWGVVAVISVIATKNHQRLGDILGKTTLIKTTPRTQFTNTAFSFSLPETYEAQFKDVLHLNDREAELIHEVLTSYYQTGNAELIYAMAAKTKEHIMVNIPAGMNELQFLETVLKDYKHLTSMVNV</sequence>
<keyword evidence="2 5" id="KW-0812">Transmembrane</keyword>
<keyword evidence="3 5" id="KW-1133">Transmembrane helix</keyword>
<evidence type="ECO:0000259" key="6">
    <source>
        <dbReference type="Pfam" id="PF06271"/>
    </source>
</evidence>
<reference evidence="7 8" key="1">
    <citation type="submission" date="2014-10" db="EMBL/GenBank/DDBJ databases">
        <title>Pedobacter Kyungheensis.</title>
        <authorList>
            <person name="Anderson B.M."/>
            <person name="Newman J.D."/>
        </authorList>
    </citation>
    <scope>NUCLEOTIDE SEQUENCE [LARGE SCALE GENOMIC DNA]</scope>
    <source>
        <strain evidence="7 8">KACC 16221</strain>
    </source>
</reference>
<dbReference type="PANTHER" id="PTHR38480">
    <property type="entry name" value="SLR0254 PROTEIN"/>
    <property type="match status" value="1"/>
</dbReference>
<evidence type="ECO:0000256" key="3">
    <source>
        <dbReference type="ARBA" id="ARBA00022989"/>
    </source>
</evidence>
<dbReference type="InterPro" id="IPR010432">
    <property type="entry name" value="RDD"/>
</dbReference>